<feature type="binding site" evidence="5 8">
    <location>
        <position position="136"/>
    </location>
    <ligand>
        <name>NAD(+)</name>
        <dbReference type="ChEBI" id="CHEBI:57540"/>
    </ligand>
</feature>
<comment type="similarity">
    <text evidence="1 5 6 11">Belongs to the histidinol dehydrogenase family.</text>
</comment>
<dbReference type="Proteomes" id="UP000002586">
    <property type="component" value="Chromosome"/>
</dbReference>
<accession>A0L6Y8</accession>
<dbReference type="HOGENOM" id="CLU_006732_3_3_5"/>
<comment type="function">
    <text evidence="5">Catalyzes the sequential NAD-dependent oxidations of L-histidinol to L-histidinaldehyde and then to L-histidine.</text>
</comment>
<dbReference type="PROSITE" id="PS00611">
    <property type="entry name" value="HISOL_DEHYDROGENASE"/>
    <property type="match status" value="1"/>
</dbReference>
<feature type="binding site" evidence="5 9">
    <location>
        <position position="334"/>
    </location>
    <ligand>
        <name>substrate</name>
    </ligand>
</feature>
<feature type="active site" description="Proton acceptor" evidence="5 7">
    <location>
        <position position="333"/>
    </location>
</feature>
<dbReference type="NCBIfam" id="TIGR00069">
    <property type="entry name" value="hisD"/>
    <property type="match status" value="1"/>
</dbReference>
<keyword evidence="13" id="KW-1185">Reference proteome</keyword>
<dbReference type="HAMAP" id="MF_01024">
    <property type="entry name" value="HisD"/>
    <property type="match status" value="1"/>
</dbReference>
<feature type="binding site" evidence="5 10">
    <location>
        <position position="426"/>
    </location>
    <ligand>
        <name>Zn(2+)</name>
        <dbReference type="ChEBI" id="CHEBI:29105"/>
    </ligand>
</feature>
<evidence type="ECO:0000256" key="2">
    <source>
        <dbReference type="ARBA" id="ARBA00022723"/>
    </source>
</evidence>
<dbReference type="Gene3D" id="3.40.50.1980">
    <property type="entry name" value="Nitrogenase molybdenum iron protein domain"/>
    <property type="match status" value="2"/>
</dbReference>
<evidence type="ECO:0000256" key="3">
    <source>
        <dbReference type="ARBA" id="ARBA00022833"/>
    </source>
</evidence>
<dbReference type="GO" id="GO:0000105">
    <property type="term" value="P:L-histidine biosynthetic process"/>
    <property type="evidence" value="ECO:0007669"/>
    <property type="project" value="UniProtKB-UniRule"/>
</dbReference>
<dbReference type="AlphaFoldDB" id="A0L6Y8"/>
<evidence type="ECO:0000256" key="4">
    <source>
        <dbReference type="ARBA" id="ARBA00023002"/>
    </source>
</evidence>
<feature type="binding site" evidence="5 10">
    <location>
        <position position="367"/>
    </location>
    <ligand>
        <name>Zn(2+)</name>
        <dbReference type="ChEBI" id="CHEBI:29105"/>
    </ligand>
</feature>
<dbReference type="GO" id="GO:0051287">
    <property type="term" value="F:NAD binding"/>
    <property type="evidence" value="ECO:0007669"/>
    <property type="project" value="InterPro"/>
</dbReference>
<dbReference type="FunFam" id="3.40.50.1980:FF:000026">
    <property type="entry name" value="Histidinol dehydrogenase"/>
    <property type="match status" value="1"/>
</dbReference>
<dbReference type="STRING" id="156889.Mmc1_1220"/>
<feature type="binding site" evidence="5 10">
    <location>
        <position position="268"/>
    </location>
    <ligand>
        <name>Zn(2+)</name>
        <dbReference type="ChEBI" id="CHEBI:29105"/>
    </ligand>
</feature>
<evidence type="ECO:0000313" key="13">
    <source>
        <dbReference type="Proteomes" id="UP000002586"/>
    </source>
</evidence>
<evidence type="ECO:0000256" key="5">
    <source>
        <dbReference type="HAMAP-Rule" id="MF_01024"/>
    </source>
</evidence>
<reference evidence="12 13" key="2">
    <citation type="journal article" date="2012" name="Int. J. Syst. Evol. Microbiol.">
        <title>Magnetococcus marinus gen. nov., sp. nov., a marine, magnetotactic bacterium that represents a novel lineage (Magnetococcaceae fam. nov.; Magnetococcales ord. nov.) at the base of the Alphaproteobacteria.</title>
        <authorList>
            <person name="Bazylinski D.A."/>
            <person name="Williams T.J."/>
            <person name="Lefevre C.T."/>
            <person name="Berg R.J."/>
            <person name="Zhang C.L."/>
            <person name="Bowser S.S."/>
            <person name="Dean A.J."/>
            <person name="Beveridge T.J."/>
        </authorList>
    </citation>
    <scope>NUCLEOTIDE SEQUENCE [LARGE SCALE GENOMIC DNA]</scope>
    <source>
        <strain evidence="13">ATCC BAA-1437 / JCM 17883 / MC-1</strain>
    </source>
</reference>
<dbReference type="EMBL" id="CP000471">
    <property type="protein sequence ID" value="ABK43731.1"/>
    <property type="molecule type" value="Genomic_DNA"/>
</dbReference>
<comment type="cofactor">
    <cofactor evidence="5 10">
        <name>Zn(2+)</name>
        <dbReference type="ChEBI" id="CHEBI:29105"/>
    </cofactor>
    <text evidence="5 10">Binds 1 zinc ion per subunit.</text>
</comment>
<evidence type="ECO:0000256" key="1">
    <source>
        <dbReference type="ARBA" id="ARBA00010178"/>
    </source>
</evidence>
<dbReference type="UniPathway" id="UPA00031">
    <property type="reaction ID" value="UER00014"/>
</dbReference>
<reference evidence="13" key="1">
    <citation type="journal article" date="2009" name="Appl. Environ. Microbiol.">
        <title>Complete genome sequence of the chemolithoautotrophic marine magnetotactic coccus strain MC-1.</title>
        <authorList>
            <person name="Schubbe S."/>
            <person name="Williams T.J."/>
            <person name="Xie G."/>
            <person name="Kiss H.E."/>
            <person name="Brettin T.S."/>
            <person name="Martinez D."/>
            <person name="Ross C.A."/>
            <person name="Schuler D."/>
            <person name="Cox B.L."/>
            <person name="Nealson K.H."/>
            <person name="Bazylinski D.A."/>
        </authorList>
    </citation>
    <scope>NUCLEOTIDE SEQUENCE [LARGE SCALE GENOMIC DNA]</scope>
    <source>
        <strain evidence="13">ATCC BAA-1437 / JCM 17883 / MC-1</strain>
    </source>
</reference>
<dbReference type="InterPro" id="IPR022695">
    <property type="entry name" value="Histidinol_DH_monofunct"/>
</dbReference>
<feature type="binding site" evidence="5 9">
    <location>
        <position position="426"/>
    </location>
    <ligand>
        <name>substrate</name>
    </ligand>
</feature>
<feature type="binding site" evidence="5 9">
    <location>
        <position position="268"/>
    </location>
    <ligand>
        <name>substrate</name>
    </ligand>
</feature>
<protein>
    <recommendedName>
        <fullName evidence="5">Histidinol dehydrogenase</fullName>
        <shortName evidence="5">HDH</shortName>
        <ecNumber evidence="5">1.1.1.23</ecNumber>
    </recommendedName>
</protein>
<dbReference type="eggNOG" id="COG0141">
    <property type="taxonomic scope" value="Bacteria"/>
</dbReference>
<dbReference type="InterPro" id="IPR012131">
    <property type="entry name" value="Hstdl_DH"/>
</dbReference>
<dbReference type="Pfam" id="PF00815">
    <property type="entry name" value="Histidinol_dh"/>
    <property type="match status" value="1"/>
</dbReference>
<dbReference type="CDD" id="cd06572">
    <property type="entry name" value="Histidinol_dh"/>
    <property type="match status" value="1"/>
</dbReference>
<keyword evidence="5 8" id="KW-0520">NAD</keyword>
<keyword evidence="2 5" id="KW-0479">Metal-binding</keyword>
<feature type="binding site" evidence="5 8">
    <location>
        <position position="197"/>
    </location>
    <ligand>
        <name>NAD(+)</name>
        <dbReference type="ChEBI" id="CHEBI:57540"/>
    </ligand>
</feature>
<dbReference type="GO" id="GO:0004399">
    <property type="term" value="F:histidinol dehydrogenase activity"/>
    <property type="evidence" value="ECO:0007669"/>
    <property type="project" value="UniProtKB-UniRule"/>
</dbReference>
<proteinExistence type="inferred from homology"/>
<keyword evidence="4 5" id="KW-0560">Oxidoreductase</keyword>
<dbReference type="FunFam" id="3.40.50.1980:FF:000001">
    <property type="entry name" value="Histidinol dehydrogenase"/>
    <property type="match status" value="1"/>
</dbReference>
<feature type="active site" description="Proton acceptor" evidence="5 7">
    <location>
        <position position="334"/>
    </location>
</feature>
<dbReference type="PIRSF" id="PIRSF000099">
    <property type="entry name" value="Histidinol_dh"/>
    <property type="match status" value="1"/>
</dbReference>
<dbReference type="EC" id="1.1.1.23" evidence="5"/>
<feature type="binding site" evidence="5 9">
    <location>
        <position position="421"/>
    </location>
    <ligand>
        <name>substrate</name>
    </ligand>
</feature>
<dbReference type="PANTHER" id="PTHR21256">
    <property type="entry name" value="HISTIDINOL DEHYDROGENASE HDH"/>
    <property type="match status" value="1"/>
</dbReference>
<evidence type="ECO:0000313" key="12">
    <source>
        <dbReference type="EMBL" id="ABK43731.1"/>
    </source>
</evidence>
<dbReference type="PANTHER" id="PTHR21256:SF2">
    <property type="entry name" value="HISTIDINE BIOSYNTHESIS TRIFUNCTIONAL PROTEIN"/>
    <property type="match status" value="1"/>
</dbReference>
<keyword evidence="5" id="KW-0028">Amino-acid biosynthesis</keyword>
<comment type="pathway">
    <text evidence="5">Amino-acid biosynthesis; L-histidine biosynthesis; L-histidine from 5-phospho-alpha-D-ribose 1-diphosphate: step 9/9.</text>
</comment>
<dbReference type="GO" id="GO:0008270">
    <property type="term" value="F:zinc ion binding"/>
    <property type="evidence" value="ECO:0007669"/>
    <property type="project" value="UniProtKB-UniRule"/>
</dbReference>
<dbReference type="Gene3D" id="1.20.5.1300">
    <property type="match status" value="1"/>
</dbReference>
<dbReference type="PRINTS" id="PR00083">
    <property type="entry name" value="HOLDHDRGNASE"/>
</dbReference>
<organism evidence="12 13">
    <name type="scientific">Magnetococcus marinus (strain ATCC BAA-1437 / JCM 17883 / MC-1)</name>
    <dbReference type="NCBI Taxonomy" id="156889"/>
    <lineage>
        <taxon>Bacteria</taxon>
        <taxon>Pseudomonadati</taxon>
        <taxon>Pseudomonadota</taxon>
        <taxon>Magnetococcia</taxon>
        <taxon>Magnetococcales</taxon>
        <taxon>Magnetococcaceae</taxon>
        <taxon>Magnetococcus</taxon>
    </lineage>
</organism>
<feature type="binding site" evidence="5 9">
    <location>
        <position position="367"/>
    </location>
    <ligand>
        <name>substrate</name>
    </ligand>
</feature>
<gene>
    <name evidence="5" type="primary">hisD</name>
    <name evidence="12" type="ordered locus">Mmc1_1220</name>
</gene>
<evidence type="ECO:0000256" key="6">
    <source>
        <dbReference type="PIRNR" id="PIRNR000099"/>
    </source>
</evidence>
<evidence type="ECO:0000256" key="8">
    <source>
        <dbReference type="PIRSR" id="PIRSR000099-2"/>
    </source>
</evidence>
<comment type="catalytic activity">
    <reaction evidence="5">
        <text>L-histidinol + 2 NAD(+) + H2O = L-histidine + 2 NADH + 3 H(+)</text>
        <dbReference type="Rhea" id="RHEA:20641"/>
        <dbReference type="ChEBI" id="CHEBI:15377"/>
        <dbReference type="ChEBI" id="CHEBI:15378"/>
        <dbReference type="ChEBI" id="CHEBI:57540"/>
        <dbReference type="ChEBI" id="CHEBI:57595"/>
        <dbReference type="ChEBI" id="CHEBI:57699"/>
        <dbReference type="ChEBI" id="CHEBI:57945"/>
        <dbReference type="EC" id="1.1.1.23"/>
    </reaction>
</comment>
<keyword evidence="3 5" id="KW-0862">Zinc</keyword>
<evidence type="ECO:0000256" key="11">
    <source>
        <dbReference type="RuleBase" id="RU004175"/>
    </source>
</evidence>
<feature type="binding site" evidence="5 9">
    <location>
        <position position="243"/>
    </location>
    <ligand>
        <name>substrate</name>
    </ligand>
</feature>
<sequence>MTELSITTLHTSDADFERRFMDLITWNAGDMADIERRVAQIIADVRQHGDRAVIDYTQRFDRITLTPEGMAFSEAELEDALATVPHDVYQALELAAQRIYQFHSWQLPQMGIQEFMDASGTLLGQRVQAVKKAGLYVPGGLASYPSSVLMNAIPAKVAGVETLIMVVPTPDNQVNPAILAAARLAGVDKIFRIGGAQAVAAMAYGTQQVPAVDMIVGPGNIYVATAKRQVYGQVGIDMIAGPSEILVIADNQNDPKWIAADLLSQAEHDRDAQSILVTDDATFAEQVRLAIAEQLSHLSRSQIARQSIMERGGIIVVKDLDEGAKIASRVAPEHLELAVADPRTLMHKIDHAGAIFMGRHTPEPIGDYVAGPNHVLPTNGTARFSSPLGVHNFIKRSSLIGCTARSFASIGPAASALAGSEGLTAHKLSVDLRLAKE</sequence>
<dbReference type="InterPro" id="IPR001692">
    <property type="entry name" value="Histidinol_DH_CS"/>
</dbReference>
<dbReference type="RefSeq" id="WP_011712886.1">
    <property type="nucleotide sequence ID" value="NC_008576.1"/>
</dbReference>
<keyword evidence="5" id="KW-0368">Histidine biosynthesis</keyword>
<name>A0L6Y8_MAGMM</name>
<feature type="binding site" evidence="5 9">
    <location>
        <position position="265"/>
    </location>
    <ligand>
        <name>substrate</name>
    </ligand>
</feature>
<dbReference type="SUPFAM" id="SSF53720">
    <property type="entry name" value="ALDH-like"/>
    <property type="match status" value="1"/>
</dbReference>
<dbReference type="InterPro" id="IPR016161">
    <property type="entry name" value="Ald_DH/histidinol_DH"/>
</dbReference>
<feature type="binding site" evidence="5 10">
    <location>
        <position position="265"/>
    </location>
    <ligand>
        <name>Zn(2+)</name>
        <dbReference type="ChEBI" id="CHEBI:29105"/>
    </ligand>
</feature>
<evidence type="ECO:0000256" key="9">
    <source>
        <dbReference type="PIRSR" id="PIRSR000099-3"/>
    </source>
</evidence>
<dbReference type="GO" id="GO:0005829">
    <property type="term" value="C:cytosol"/>
    <property type="evidence" value="ECO:0007669"/>
    <property type="project" value="TreeGrafter"/>
</dbReference>
<evidence type="ECO:0000256" key="7">
    <source>
        <dbReference type="PIRSR" id="PIRSR000099-1"/>
    </source>
</evidence>
<dbReference type="KEGG" id="mgm:Mmc1_1220"/>
<evidence type="ECO:0000256" key="10">
    <source>
        <dbReference type="PIRSR" id="PIRSR000099-4"/>
    </source>
</evidence>
<feature type="binding site" evidence="5 8">
    <location>
        <position position="220"/>
    </location>
    <ligand>
        <name>NAD(+)</name>
        <dbReference type="ChEBI" id="CHEBI:57540"/>
    </ligand>
</feature>